<evidence type="ECO:0000313" key="2">
    <source>
        <dbReference type="Proteomes" id="UP000008177"/>
    </source>
</evidence>
<gene>
    <name evidence="1" type="ORF">BofuT4_uP018340.1</name>
</gene>
<dbReference type="HOGENOM" id="CLU_3032112_0_0_1"/>
<sequence>MCKTKHVLDGNTLYKTTQHNTTQQLNNNTKCEACSKIMPTMIKCLHKLLEFVTTR</sequence>
<dbReference type="EMBL" id="FQ790337">
    <property type="protein sequence ID" value="CCD51528.1"/>
    <property type="molecule type" value="Genomic_DNA"/>
</dbReference>
<organism evidence="1 2">
    <name type="scientific">Botryotinia fuckeliana (strain T4)</name>
    <name type="common">Noble rot fungus</name>
    <name type="synonym">Botrytis cinerea</name>
    <dbReference type="NCBI Taxonomy" id="999810"/>
    <lineage>
        <taxon>Eukaryota</taxon>
        <taxon>Fungi</taxon>
        <taxon>Dikarya</taxon>
        <taxon>Ascomycota</taxon>
        <taxon>Pezizomycotina</taxon>
        <taxon>Leotiomycetes</taxon>
        <taxon>Helotiales</taxon>
        <taxon>Sclerotiniaceae</taxon>
        <taxon>Botrytis</taxon>
    </lineage>
</organism>
<dbReference type="InParanoid" id="G2YIJ1"/>
<proteinExistence type="predicted"/>
<reference evidence="2" key="1">
    <citation type="journal article" date="2011" name="PLoS Genet.">
        <title>Genomic analysis of the necrotrophic fungal pathogens Sclerotinia sclerotiorum and Botrytis cinerea.</title>
        <authorList>
            <person name="Amselem J."/>
            <person name="Cuomo C.A."/>
            <person name="van Kan J.A."/>
            <person name="Viaud M."/>
            <person name="Benito E.P."/>
            <person name="Couloux A."/>
            <person name="Coutinho P.M."/>
            <person name="de Vries R.P."/>
            <person name="Dyer P.S."/>
            <person name="Fillinger S."/>
            <person name="Fournier E."/>
            <person name="Gout L."/>
            <person name="Hahn M."/>
            <person name="Kohn L."/>
            <person name="Lapalu N."/>
            <person name="Plummer K.M."/>
            <person name="Pradier J.M."/>
            <person name="Quevillon E."/>
            <person name="Sharon A."/>
            <person name="Simon A."/>
            <person name="ten Have A."/>
            <person name="Tudzynski B."/>
            <person name="Tudzynski P."/>
            <person name="Wincker P."/>
            <person name="Andrew M."/>
            <person name="Anthouard V."/>
            <person name="Beever R.E."/>
            <person name="Beffa R."/>
            <person name="Benoit I."/>
            <person name="Bouzid O."/>
            <person name="Brault B."/>
            <person name="Chen Z."/>
            <person name="Choquer M."/>
            <person name="Collemare J."/>
            <person name="Cotton P."/>
            <person name="Danchin E.G."/>
            <person name="Da Silva C."/>
            <person name="Gautier A."/>
            <person name="Giraud C."/>
            <person name="Giraud T."/>
            <person name="Gonzalez C."/>
            <person name="Grossetete S."/>
            <person name="Guldener U."/>
            <person name="Henrissat B."/>
            <person name="Howlett B.J."/>
            <person name="Kodira C."/>
            <person name="Kretschmer M."/>
            <person name="Lappartient A."/>
            <person name="Leroch M."/>
            <person name="Levis C."/>
            <person name="Mauceli E."/>
            <person name="Neuveglise C."/>
            <person name="Oeser B."/>
            <person name="Pearson M."/>
            <person name="Poulain J."/>
            <person name="Poussereau N."/>
            <person name="Quesneville H."/>
            <person name="Rascle C."/>
            <person name="Schumacher J."/>
            <person name="Segurens B."/>
            <person name="Sexton A."/>
            <person name="Silva E."/>
            <person name="Sirven C."/>
            <person name="Soanes D.M."/>
            <person name="Talbot N.J."/>
            <person name="Templeton M."/>
            <person name="Yandava C."/>
            <person name="Yarden O."/>
            <person name="Zeng Q."/>
            <person name="Rollins J.A."/>
            <person name="Lebrun M.H."/>
            <person name="Dickman M."/>
        </authorList>
    </citation>
    <scope>NUCLEOTIDE SEQUENCE [LARGE SCALE GENOMIC DNA]</scope>
    <source>
        <strain evidence="2">T4</strain>
    </source>
</reference>
<evidence type="ECO:0000313" key="1">
    <source>
        <dbReference type="EMBL" id="CCD51528.1"/>
    </source>
</evidence>
<dbReference type="AlphaFoldDB" id="G2YIJ1"/>
<protein>
    <submittedName>
        <fullName evidence="1">Uncharacterized protein</fullName>
    </submittedName>
</protein>
<accession>G2YIJ1</accession>
<dbReference type="Proteomes" id="UP000008177">
    <property type="component" value="Unplaced contigs"/>
</dbReference>
<name>G2YIJ1_BOTF4</name>